<dbReference type="PROSITE" id="PS00974">
    <property type="entry name" value="MANNITOL_DHGENASE"/>
    <property type="match status" value="1"/>
</dbReference>
<dbReference type="InterPro" id="IPR036291">
    <property type="entry name" value="NAD(P)-bd_dom_sf"/>
</dbReference>
<organism evidence="9 10">
    <name type="scientific">Kineosphaera limosa NBRC 100340</name>
    <dbReference type="NCBI Taxonomy" id="1184609"/>
    <lineage>
        <taxon>Bacteria</taxon>
        <taxon>Bacillati</taxon>
        <taxon>Actinomycetota</taxon>
        <taxon>Actinomycetes</taxon>
        <taxon>Micrococcales</taxon>
        <taxon>Dermatophilaceae</taxon>
        <taxon>Kineosphaera</taxon>
    </lineage>
</organism>
<evidence type="ECO:0000259" key="7">
    <source>
        <dbReference type="Pfam" id="PF01232"/>
    </source>
</evidence>
<dbReference type="Proteomes" id="UP000008366">
    <property type="component" value="Unassembled WGS sequence"/>
</dbReference>
<dbReference type="InterPro" id="IPR023027">
    <property type="entry name" value="Mannitol_DH_CS"/>
</dbReference>
<comment type="similarity">
    <text evidence="6">Belongs to the mannitol dehydrogenase family. UxuB subfamily.</text>
</comment>
<proteinExistence type="inferred from homology"/>
<dbReference type="AlphaFoldDB" id="K6VE74"/>
<dbReference type="InterPro" id="IPR013328">
    <property type="entry name" value="6PGD_dom2"/>
</dbReference>
<dbReference type="Gene3D" id="1.10.1040.10">
    <property type="entry name" value="N-(1-d-carboxylethyl)-l-norvaline Dehydrogenase, domain 2"/>
    <property type="match status" value="1"/>
</dbReference>
<accession>K6VE74</accession>
<evidence type="ECO:0000256" key="6">
    <source>
        <dbReference type="ARBA" id="ARBA00061451"/>
    </source>
</evidence>
<dbReference type="RefSeq" id="WP_006591046.1">
    <property type="nucleotide sequence ID" value="NZ_BAHD01000005.1"/>
</dbReference>
<evidence type="ECO:0000256" key="1">
    <source>
        <dbReference type="ARBA" id="ARBA00012939"/>
    </source>
</evidence>
<sequence length="495" mass="54078">MSAVALSQATLQEIGAAGKVAVPSYDRSAVTPGIVHVGVGGFFRAHQAMYLDRLMNEGKALDYGIVGVAALPHDKRIYDAMSAQDGLYTLLQKHPDGHMEARVIGSMLSVLFAPDDPQAVVDRMADPSTKIVALTITEGGYLVDQVTGEFRADHPSIQADLEPGATPSTTFGFIVAALAKRREAGQAPFTVQSSDNLPGNGDVAKKMICAFARLIDSDLGAWIEAEVAFPNAMVDRITPVTTPEDIELIADEFGVADQWPVVCEPFTQWVIEDHFPAGRPAWEDAGAQLVDDVIPYELMKLRLLNASHQALCYLGFLSGYEYAHEVCSDELFRAFLLRYMEREGSPTLPEVPGVDLDAYRHELIDRFANPAVRDHLSRLCLESSDRIPKWLVPVIKENLAAGGEIDVAALVVASWTRYAEGVDEDGNAIDVRDNDKERVMAAAQASKTDPVAFLRMEDYFGDLADDERFTAAYTAHLASLRERGARATLTEFMEG</sequence>
<dbReference type="SUPFAM" id="SSF51735">
    <property type="entry name" value="NAD(P)-binding Rossmann-fold domains"/>
    <property type="match status" value="1"/>
</dbReference>
<dbReference type="FunFam" id="3.40.50.720:FF:000129">
    <property type="entry name" value="D-mannonate oxidoreductase"/>
    <property type="match status" value="1"/>
</dbReference>
<dbReference type="SUPFAM" id="SSF48179">
    <property type="entry name" value="6-phosphogluconate dehydrogenase C-terminal domain-like"/>
    <property type="match status" value="1"/>
</dbReference>
<evidence type="ECO:0000256" key="3">
    <source>
        <dbReference type="ARBA" id="ARBA00023002"/>
    </source>
</evidence>
<comment type="catalytic activity">
    <reaction evidence="5">
        <text>D-mannitol 1-phosphate + NAD(+) = beta-D-fructose 6-phosphate + NADH + H(+)</text>
        <dbReference type="Rhea" id="RHEA:19661"/>
        <dbReference type="ChEBI" id="CHEBI:15378"/>
        <dbReference type="ChEBI" id="CHEBI:57540"/>
        <dbReference type="ChEBI" id="CHEBI:57634"/>
        <dbReference type="ChEBI" id="CHEBI:57945"/>
        <dbReference type="ChEBI" id="CHEBI:61381"/>
        <dbReference type="EC" id="1.1.1.17"/>
    </reaction>
</comment>
<dbReference type="Pfam" id="PF08125">
    <property type="entry name" value="Mannitol_dh_C"/>
    <property type="match status" value="1"/>
</dbReference>
<keyword evidence="3" id="KW-0560">Oxidoreductase</keyword>
<dbReference type="STRING" id="1184609.KILIM_005_01300"/>
<comment type="caution">
    <text evidence="9">The sequence shown here is derived from an EMBL/GenBank/DDBJ whole genome shotgun (WGS) entry which is preliminary data.</text>
</comment>
<keyword evidence="10" id="KW-1185">Reference proteome</keyword>
<reference evidence="9 10" key="1">
    <citation type="submission" date="2012-08" db="EMBL/GenBank/DDBJ databases">
        <title>Whole genome shotgun sequence of Kineosphaera limosa NBRC 100340.</title>
        <authorList>
            <person name="Yoshida I."/>
            <person name="Isaki S."/>
            <person name="Hosoyama A."/>
            <person name="Tsuchikane K."/>
            <person name="Katsumata H."/>
            <person name="Ando Y."/>
            <person name="Ohji S."/>
            <person name="Hamada M."/>
            <person name="Tamura T."/>
            <person name="Yamazoe A."/>
            <person name="Yamazaki S."/>
            <person name="Fujita N."/>
        </authorList>
    </citation>
    <scope>NUCLEOTIDE SEQUENCE [LARGE SCALE GENOMIC DNA]</scope>
    <source>
        <strain evidence="9 10">NBRC 100340</strain>
    </source>
</reference>
<dbReference type="InterPro" id="IPR008927">
    <property type="entry name" value="6-PGluconate_DH-like_C_sf"/>
</dbReference>
<dbReference type="InterPro" id="IPR013131">
    <property type="entry name" value="Mannitol_DH_N"/>
</dbReference>
<dbReference type="PANTHER" id="PTHR43362:SF1">
    <property type="entry name" value="MANNITOL DEHYDROGENASE 2-RELATED"/>
    <property type="match status" value="1"/>
</dbReference>
<evidence type="ECO:0000256" key="2">
    <source>
        <dbReference type="ARBA" id="ARBA00016219"/>
    </source>
</evidence>
<feature type="domain" description="Mannitol dehydrogenase C-terminal" evidence="8">
    <location>
        <begin position="292"/>
        <end position="479"/>
    </location>
</feature>
<dbReference type="GO" id="GO:0008926">
    <property type="term" value="F:mannitol-1-phosphate 5-dehydrogenase activity"/>
    <property type="evidence" value="ECO:0007669"/>
    <property type="project" value="UniProtKB-EC"/>
</dbReference>
<dbReference type="eggNOG" id="COG0246">
    <property type="taxonomic scope" value="Bacteria"/>
</dbReference>
<keyword evidence="4" id="KW-0520">NAD</keyword>
<name>K6VE74_9MICO</name>
<protein>
    <recommendedName>
        <fullName evidence="2">Mannitol-1-phosphate 5-dehydrogenase</fullName>
        <ecNumber evidence="1">1.1.1.17</ecNumber>
    </recommendedName>
</protein>
<dbReference type="Pfam" id="PF01232">
    <property type="entry name" value="Mannitol_dh"/>
    <property type="match status" value="1"/>
</dbReference>
<dbReference type="EC" id="1.1.1.17" evidence="1"/>
<dbReference type="Gene3D" id="3.40.50.720">
    <property type="entry name" value="NAD(P)-binding Rossmann-like Domain"/>
    <property type="match status" value="1"/>
</dbReference>
<dbReference type="OrthoDB" id="271711at2"/>
<evidence type="ECO:0000259" key="8">
    <source>
        <dbReference type="Pfam" id="PF08125"/>
    </source>
</evidence>
<dbReference type="InterPro" id="IPR000669">
    <property type="entry name" value="Mannitol_DH"/>
</dbReference>
<dbReference type="PANTHER" id="PTHR43362">
    <property type="entry name" value="MANNITOL DEHYDROGENASE DSF1-RELATED"/>
    <property type="match status" value="1"/>
</dbReference>
<evidence type="ECO:0000313" key="9">
    <source>
        <dbReference type="EMBL" id="GAB94513.1"/>
    </source>
</evidence>
<dbReference type="EMBL" id="BAHD01000005">
    <property type="protein sequence ID" value="GAB94513.1"/>
    <property type="molecule type" value="Genomic_DNA"/>
</dbReference>
<evidence type="ECO:0000313" key="10">
    <source>
        <dbReference type="Proteomes" id="UP000008366"/>
    </source>
</evidence>
<feature type="domain" description="Mannitol dehydrogenase N-terminal" evidence="7">
    <location>
        <begin position="33"/>
        <end position="283"/>
    </location>
</feature>
<gene>
    <name evidence="9" type="ORF">KILIM_005_01300</name>
</gene>
<evidence type="ECO:0000256" key="5">
    <source>
        <dbReference type="ARBA" id="ARBA00048615"/>
    </source>
</evidence>
<dbReference type="GO" id="GO:0019594">
    <property type="term" value="P:mannitol metabolic process"/>
    <property type="evidence" value="ECO:0007669"/>
    <property type="project" value="InterPro"/>
</dbReference>
<dbReference type="InterPro" id="IPR050988">
    <property type="entry name" value="Mannitol_DH/Oxidoreductase"/>
</dbReference>
<dbReference type="InterPro" id="IPR013118">
    <property type="entry name" value="Mannitol_DH_C"/>
</dbReference>
<dbReference type="PRINTS" id="PR00084">
    <property type="entry name" value="MTLDHDRGNASE"/>
</dbReference>
<evidence type="ECO:0000256" key="4">
    <source>
        <dbReference type="ARBA" id="ARBA00023027"/>
    </source>
</evidence>